<accession>A0A2N5VQY2</accession>
<organism evidence="2 3">
    <name type="scientific">Puccinia coronata f. sp. avenae</name>
    <dbReference type="NCBI Taxonomy" id="200324"/>
    <lineage>
        <taxon>Eukaryota</taxon>
        <taxon>Fungi</taxon>
        <taxon>Dikarya</taxon>
        <taxon>Basidiomycota</taxon>
        <taxon>Pucciniomycotina</taxon>
        <taxon>Pucciniomycetes</taxon>
        <taxon>Pucciniales</taxon>
        <taxon>Pucciniaceae</taxon>
        <taxon>Puccinia</taxon>
    </lineage>
</organism>
<gene>
    <name evidence="2" type="ORF">PCASD_00218</name>
</gene>
<reference evidence="2 3" key="1">
    <citation type="submission" date="2017-11" db="EMBL/GenBank/DDBJ databases">
        <title>De novo assembly and phasing of dikaryotic genomes from two isolates of Puccinia coronata f. sp. avenae, the causal agent of oat crown rust.</title>
        <authorList>
            <person name="Miller M.E."/>
            <person name="Zhang Y."/>
            <person name="Omidvar V."/>
            <person name="Sperschneider J."/>
            <person name="Schwessinger B."/>
            <person name="Raley C."/>
            <person name="Palmer J.M."/>
            <person name="Garnica D."/>
            <person name="Upadhyaya N."/>
            <person name="Rathjen J."/>
            <person name="Taylor J.M."/>
            <person name="Park R.F."/>
            <person name="Dodds P.N."/>
            <person name="Hirsch C.D."/>
            <person name="Kianian S.F."/>
            <person name="Figueroa M."/>
        </authorList>
    </citation>
    <scope>NUCLEOTIDE SEQUENCE [LARGE SCALE GENOMIC DNA]</scope>
    <source>
        <strain evidence="2">12SD80</strain>
    </source>
</reference>
<evidence type="ECO:0000256" key="1">
    <source>
        <dbReference type="SAM" id="MobiDB-lite"/>
    </source>
</evidence>
<dbReference type="EMBL" id="PGCI01000001">
    <property type="protein sequence ID" value="PLW52386.1"/>
    <property type="molecule type" value="Genomic_DNA"/>
</dbReference>
<proteinExistence type="predicted"/>
<name>A0A2N5VQY2_9BASI</name>
<evidence type="ECO:0008006" key="4">
    <source>
        <dbReference type="Google" id="ProtNLM"/>
    </source>
</evidence>
<evidence type="ECO:0000313" key="3">
    <source>
        <dbReference type="Proteomes" id="UP000235392"/>
    </source>
</evidence>
<evidence type="ECO:0000313" key="2">
    <source>
        <dbReference type="EMBL" id="PLW52386.1"/>
    </source>
</evidence>
<dbReference type="AlphaFoldDB" id="A0A2N5VQY2"/>
<protein>
    <recommendedName>
        <fullName evidence="4">GCM domain-containing protein</fullName>
    </recommendedName>
</protein>
<dbReference type="Proteomes" id="UP000235392">
    <property type="component" value="Unassembled WGS sequence"/>
</dbReference>
<feature type="region of interest" description="Disordered" evidence="1">
    <location>
        <begin position="1"/>
        <end position="23"/>
    </location>
</feature>
<comment type="caution">
    <text evidence="2">The sequence shown here is derived from an EMBL/GenBank/DDBJ whole genome shotgun (WGS) entry which is preliminary data.</text>
</comment>
<sequence length="375" mass="43008">MAAHSKPIQQRSISDYNPDTPEEDVVEACAGDRQGYPLYPNRSTTYVLEVGSAVENFSKVGFSQTANHNKPDQPWKIIHYNCLGVLLCNRDGCSYTGPPPTGCRKIEEALLRSSGWGLLRHKGFHNHPWPTPKKPNPLAKKDLAAQIMKNPKASALQLKIGEVGDPETSQAPFEAVVAIHELLGNLDRLQYYRRDILRPICSNRTKKKGDVGDKFIHDMFQWDEHGMEMISNSFRRSQEHFTFQTNWMSERLLDQCKDGEKLYSGGLISDVTYRFFQTGYLLTTSMYCNTISRWIPVQLSWIRHLSEEYYTIHFTVLFRQFMTASILPHKRKKLATSIVDFSAAQQKGFVMAYMKVFGKNEDEALRKLKGCQEHF</sequence>
<feature type="compositionally biased region" description="Polar residues" evidence="1">
    <location>
        <begin position="7"/>
        <end position="17"/>
    </location>
</feature>